<name>A0ABT8D7R1_9RHOB</name>
<gene>
    <name evidence="11 12" type="primary">kdpC</name>
    <name evidence="12" type="ORF">QWZ10_05795</name>
</gene>
<evidence type="ECO:0000256" key="9">
    <source>
        <dbReference type="ARBA" id="ARBA00023065"/>
    </source>
</evidence>
<comment type="subcellular location">
    <subcellularLocation>
        <location evidence="11">Cell membrane</location>
        <topology evidence="11">Single-pass membrane protein</topology>
    </subcellularLocation>
</comment>
<dbReference type="NCBIfam" id="TIGR00681">
    <property type="entry name" value="kdpC"/>
    <property type="match status" value="1"/>
</dbReference>
<comment type="similarity">
    <text evidence="11">Belongs to the KdpC family.</text>
</comment>
<keyword evidence="3 11" id="KW-0633">Potassium transport</keyword>
<keyword evidence="4 11" id="KW-0812">Transmembrane</keyword>
<dbReference type="EMBL" id="JAUFRC010000001">
    <property type="protein sequence ID" value="MDN3711445.1"/>
    <property type="molecule type" value="Genomic_DNA"/>
</dbReference>
<keyword evidence="7 11" id="KW-0630">Potassium</keyword>
<dbReference type="NCBIfam" id="NF001454">
    <property type="entry name" value="PRK00315.1"/>
    <property type="match status" value="1"/>
</dbReference>
<evidence type="ECO:0000256" key="3">
    <source>
        <dbReference type="ARBA" id="ARBA00022538"/>
    </source>
</evidence>
<organism evidence="12 13">
    <name type="scientific">Paracoccus cavernae</name>
    <dbReference type="NCBI Taxonomy" id="1571207"/>
    <lineage>
        <taxon>Bacteria</taxon>
        <taxon>Pseudomonadati</taxon>
        <taxon>Pseudomonadota</taxon>
        <taxon>Alphaproteobacteria</taxon>
        <taxon>Rhodobacterales</taxon>
        <taxon>Paracoccaceae</taxon>
        <taxon>Paracoccus</taxon>
    </lineage>
</organism>
<dbReference type="HAMAP" id="MF_00276">
    <property type="entry name" value="KdpC"/>
    <property type="match status" value="1"/>
</dbReference>
<proteinExistence type="inferred from homology"/>
<reference evidence="13" key="1">
    <citation type="journal article" date="2019" name="Int. J. Syst. Evol. Microbiol.">
        <title>The Global Catalogue of Microorganisms (GCM) 10K type strain sequencing project: providing services to taxonomists for standard genome sequencing and annotation.</title>
        <authorList>
            <consortium name="The Broad Institute Genomics Platform"/>
            <consortium name="The Broad Institute Genome Sequencing Center for Infectious Disease"/>
            <person name="Wu L."/>
            <person name="Ma J."/>
        </authorList>
    </citation>
    <scope>NUCLEOTIDE SEQUENCE [LARGE SCALE GENOMIC DNA]</scope>
    <source>
        <strain evidence="13">CECT 8482</strain>
    </source>
</reference>
<dbReference type="PANTHER" id="PTHR30042">
    <property type="entry name" value="POTASSIUM-TRANSPORTING ATPASE C CHAIN"/>
    <property type="match status" value="1"/>
</dbReference>
<comment type="function">
    <text evidence="11">Part of the high-affinity ATP-driven potassium transport (or Kdp) system, which catalyzes the hydrolysis of ATP coupled with the electrogenic transport of potassium into the cytoplasm. This subunit acts as a catalytic chaperone that increases the ATP-binding affinity of the ATP-hydrolyzing subunit KdpB by the formation of a transient KdpB/KdpC/ATP ternary complex.</text>
</comment>
<comment type="caution">
    <text evidence="12">The sequence shown here is derived from an EMBL/GenBank/DDBJ whole genome shotgun (WGS) entry which is preliminary data.</text>
</comment>
<dbReference type="RefSeq" id="WP_377687201.1">
    <property type="nucleotide sequence ID" value="NZ_JBHMDZ010000043.1"/>
</dbReference>
<keyword evidence="8 11" id="KW-1133">Transmembrane helix</keyword>
<accession>A0ABT8D7R1</accession>
<evidence type="ECO:0000256" key="6">
    <source>
        <dbReference type="ARBA" id="ARBA00022840"/>
    </source>
</evidence>
<dbReference type="PANTHER" id="PTHR30042:SF2">
    <property type="entry name" value="POTASSIUM-TRANSPORTING ATPASE KDPC SUBUNIT"/>
    <property type="match status" value="1"/>
</dbReference>
<evidence type="ECO:0000256" key="5">
    <source>
        <dbReference type="ARBA" id="ARBA00022741"/>
    </source>
</evidence>
<dbReference type="Proteomes" id="UP001243846">
    <property type="component" value="Unassembled WGS sequence"/>
</dbReference>
<keyword evidence="2 11" id="KW-1003">Cell membrane</keyword>
<evidence type="ECO:0000256" key="11">
    <source>
        <dbReference type="HAMAP-Rule" id="MF_00276"/>
    </source>
</evidence>
<evidence type="ECO:0000256" key="2">
    <source>
        <dbReference type="ARBA" id="ARBA00022475"/>
    </source>
</evidence>
<evidence type="ECO:0000256" key="4">
    <source>
        <dbReference type="ARBA" id="ARBA00022692"/>
    </source>
</evidence>
<evidence type="ECO:0000256" key="1">
    <source>
        <dbReference type="ARBA" id="ARBA00022448"/>
    </source>
</evidence>
<keyword evidence="6 11" id="KW-0067">ATP-binding</keyword>
<sequence length="184" mass="19011">MISQLRPALVFLGFFSLLLGIAYPLAMTGLGQALFPAQANGSLIARDGAVIGSSLIGQEFTRPGYLHGRVSGTDPAYNAASSTGTNLAPSSQALLQEVTSRAKAFGPLPVPSEMATASGSGLDPQITLGAALRQAPRIAQARDLPEDKVIALLHEVSTGPAFGFVGENLVNVLQANLALDAMIR</sequence>
<evidence type="ECO:0000256" key="8">
    <source>
        <dbReference type="ARBA" id="ARBA00022989"/>
    </source>
</evidence>
<evidence type="ECO:0000313" key="12">
    <source>
        <dbReference type="EMBL" id="MDN3711445.1"/>
    </source>
</evidence>
<comment type="subunit">
    <text evidence="11">The system is composed of three essential subunits: KdpA, KdpB and KdpC.</text>
</comment>
<evidence type="ECO:0000256" key="7">
    <source>
        <dbReference type="ARBA" id="ARBA00022958"/>
    </source>
</evidence>
<dbReference type="InterPro" id="IPR003820">
    <property type="entry name" value="KdpC"/>
</dbReference>
<keyword evidence="13" id="KW-1185">Reference proteome</keyword>
<keyword evidence="5 11" id="KW-0547">Nucleotide-binding</keyword>
<dbReference type="Pfam" id="PF02669">
    <property type="entry name" value="KdpC"/>
    <property type="match status" value="1"/>
</dbReference>
<keyword evidence="1 11" id="KW-0813">Transport</keyword>
<evidence type="ECO:0000256" key="10">
    <source>
        <dbReference type="ARBA" id="ARBA00023136"/>
    </source>
</evidence>
<keyword evidence="10 11" id="KW-0472">Membrane</keyword>
<dbReference type="PIRSF" id="PIRSF001296">
    <property type="entry name" value="K_ATPase_KdpC"/>
    <property type="match status" value="1"/>
</dbReference>
<evidence type="ECO:0000313" key="13">
    <source>
        <dbReference type="Proteomes" id="UP001243846"/>
    </source>
</evidence>
<keyword evidence="9 11" id="KW-0406">Ion transport</keyword>
<protein>
    <recommendedName>
        <fullName evidence="11">Potassium-transporting ATPase KdpC subunit</fullName>
    </recommendedName>
    <alternativeName>
        <fullName evidence="11">ATP phosphohydrolase [potassium-transporting] C chain</fullName>
    </alternativeName>
    <alternativeName>
        <fullName evidence="11">Potassium-binding and translocating subunit C</fullName>
    </alternativeName>
    <alternativeName>
        <fullName evidence="11">Potassium-translocating ATPase C chain</fullName>
    </alternativeName>
</protein>